<accession>A0A4Y2GKX5</accession>
<name>A0A4Y2GKX5_ARAVE</name>
<comment type="caution">
    <text evidence="1">The sequence shown here is derived from an EMBL/GenBank/DDBJ whole genome shotgun (WGS) entry which is preliminary data.</text>
</comment>
<protein>
    <submittedName>
        <fullName evidence="1">Uncharacterized protein</fullName>
    </submittedName>
</protein>
<organism evidence="1 2">
    <name type="scientific">Araneus ventricosus</name>
    <name type="common">Orbweaver spider</name>
    <name type="synonym">Epeira ventricosa</name>
    <dbReference type="NCBI Taxonomy" id="182803"/>
    <lineage>
        <taxon>Eukaryota</taxon>
        <taxon>Metazoa</taxon>
        <taxon>Ecdysozoa</taxon>
        <taxon>Arthropoda</taxon>
        <taxon>Chelicerata</taxon>
        <taxon>Arachnida</taxon>
        <taxon>Araneae</taxon>
        <taxon>Araneomorphae</taxon>
        <taxon>Entelegynae</taxon>
        <taxon>Araneoidea</taxon>
        <taxon>Araneidae</taxon>
        <taxon>Araneus</taxon>
    </lineage>
</organism>
<reference evidence="1 2" key="1">
    <citation type="journal article" date="2019" name="Sci. Rep.">
        <title>Orb-weaving spider Araneus ventricosus genome elucidates the spidroin gene catalogue.</title>
        <authorList>
            <person name="Kono N."/>
            <person name="Nakamura H."/>
            <person name="Ohtoshi R."/>
            <person name="Moran D.A.P."/>
            <person name="Shinohara A."/>
            <person name="Yoshida Y."/>
            <person name="Fujiwara M."/>
            <person name="Mori M."/>
            <person name="Tomita M."/>
            <person name="Arakawa K."/>
        </authorList>
    </citation>
    <scope>NUCLEOTIDE SEQUENCE [LARGE SCALE GENOMIC DNA]</scope>
</reference>
<dbReference type="AlphaFoldDB" id="A0A4Y2GKX5"/>
<sequence>MTLLFRAIQLSNCLRAKKRHICDAVIPCYSVEQLSWSENALALYSRHIQVESGVLGEKAAPGRIPASAIRVEVLKNVTVWAKRNWHIYDACFRAIQFERYLGERKLHLLTFVLLKLLFRHCPGRAAFIYDAVIRAFHSVWSNCLGRRTLSMTLLISGAIQVEEHCPGRREPWLYL</sequence>
<evidence type="ECO:0000313" key="1">
    <source>
        <dbReference type="EMBL" id="GBM53138.1"/>
    </source>
</evidence>
<evidence type="ECO:0000313" key="2">
    <source>
        <dbReference type="Proteomes" id="UP000499080"/>
    </source>
</evidence>
<gene>
    <name evidence="1" type="ORF">AVEN_201473_1</name>
</gene>
<dbReference type="Proteomes" id="UP000499080">
    <property type="component" value="Unassembled WGS sequence"/>
</dbReference>
<proteinExistence type="predicted"/>
<keyword evidence="2" id="KW-1185">Reference proteome</keyword>
<dbReference type="EMBL" id="BGPR01099571">
    <property type="protein sequence ID" value="GBM53138.1"/>
    <property type="molecule type" value="Genomic_DNA"/>
</dbReference>